<proteinExistence type="predicted"/>
<name>A0A1M6ATJ7_9FLAO</name>
<feature type="chain" id="PRO_5009915863" description="DUF3575 domain-containing protein" evidence="1">
    <location>
        <begin position="21"/>
        <end position="188"/>
    </location>
</feature>
<keyword evidence="1" id="KW-0732">Signal</keyword>
<gene>
    <name evidence="2" type="ORF">SAMN05216261_0612</name>
</gene>
<evidence type="ECO:0008006" key="4">
    <source>
        <dbReference type="Google" id="ProtNLM"/>
    </source>
</evidence>
<protein>
    <recommendedName>
        <fullName evidence="4">DUF3575 domain-containing protein</fullName>
    </recommendedName>
</protein>
<sequence>MKKSYLILLVIALCSSSMFSQDNTVSMSTTKNFNELKLNMTNLIGFKWFDVGYERTINEESSFGVGLLTRIGSDRDGGDGLDEYRTFSVTPYYRHFFSQKYAQGFFVEGFAMVHSGEDEFYEFDPVDSSDNYRYEKFTDLAIGVSAGGKFVTKRGFIAEIYLGIGRDMLDQSDIEVVGRGGIALGYRF</sequence>
<keyword evidence="3" id="KW-1185">Reference proteome</keyword>
<feature type="signal peptide" evidence="1">
    <location>
        <begin position="1"/>
        <end position="20"/>
    </location>
</feature>
<dbReference type="EMBL" id="FQYK01000001">
    <property type="protein sequence ID" value="SHI39795.1"/>
    <property type="molecule type" value="Genomic_DNA"/>
</dbReference>
<dbReference type="RefSeq" id="WP_026009883.1">
    <property type="nucleotide sequence ID" value="NZ_ALIH01000001.1"/>
</dbReference>
<dbReference type="AlphaFoldDB" id="A0A1M6ATJ7"/>
<dbReference type="Proteomes" id="UP000184396">
    <property type="component" value="Unassembled WGS sequence"/>
</dbReference>
<evidence type="ECO:0000256" key="1">
    <source>
        <dbReference type="SAM" id="SignalP"/>
    </source>
</evidence>
<organism evidence="2 3">
    <name type="scientific">Algibacter luteus</name>
    <dbReference type="NCBI Taxonomy" id="1178825"/>
    <lineage>
        <taxon>Bacteria</taxon>
        <taxon>Pseudomonadati</taxon>
        <taxon>Bacteroidota</taxon>
        <taxon>Flavobacteriia</taxon>
        <taxon>Flavobacteriales</taxon>
        <taxon>Flavobacteriaceae</taxon>
        <taxon>Algibacter</taxon>
    </lineage>
</organism>
<accession>A0A1M6ATJ7</accession>
<dbReference type="eggNOG" id="ENOG5032S8Y">
    <property type="taxonomic scope" value="Bacteria"/>
</dbReference>
<dbReference type="OrthoDB" id="768080at2"/>
<reference evidence="2 3" key="1">
    <citation type="submission" date="2016-11" db="EMBL/GenBank/DDBJ databases">
        <authorList>
            <person name="Jaros S."/>
            <person name="Januszkiewicz K."/>
            <person name="Wedrychowicz H."/>
        </authorList>
    </citation>
    <scope>NUCLEOTIDE SEQUENCE [LARGE SCALE GENOMIC DNA]</scope>
    <source>
        <strain evidence="2 3">CGMCC 1.12213</strain>
    </source>
</reference>
<evidence type="ECO:0000313" key="2">
    <source>
        <dbReference type="EMBL" id="SHI39795.1"/>
    </source>
</evidence>
<evidence type="ECO:0000313" key="3">
    <source>
        <dbReference type="Proteomes" id="UP000184396"/>
    </source>
</evidence>